<reference evidence="1" key="1">
    <citation type="submission" date="2021-04" db="EMBL/GenBank/DDBJ databases">
        <authorList>
            <person name="Vanwijnsberghe S."/>
        </authorList>
    </citation>
    <scope>NUCLEOTIDE SEQUENCE</scope>
    <source>
        <strain evidence="1">LMG 31841</strain>
    </source>
</reference>
<accession>A0A9N8RUY0</accession>
<organism evidence="1 2">
    <name type="scientific">Paraburkholderia saeva</name>
    <dbReference type="NCBI Taxonomy" id="2777537"/>
    <lineage>
        <taxon>Bacteria</taxon>
        <taxon>Pseudomonadati</taxon>
        <taxon>Pseudomonadota</taxon>
        <taxon>Betaproteobacteria</taxon>
        <taxon>Burkholderiales</taxon>
        <taxon>Burkholderiaceae</taxon>
        <taxon>Paraburkholderia</taxon>
    </lineage>
</organism>
<name>A0A9N8RUY0_9BURK</name>
<evidence type="ECO:0000313" key="2">
    <source>
        <dbReference type="Proteomes" id="UP000789704"/>
    </source>
</evidence>
<evidence type="ECO:0000313" key="1">
    <source>
        <dbReference type="EMBL" id="CAG4891145.1"/>
    </source>
</evidence>
<gene>
    <name evidence="1" type="ORF">LMG31841_01337</name>
</gene>
<keyword evidence="2" id="KW-1185">Reference proteome</keyword>
<dbReference type="Proteomes" id="UP000789704">
    <property type="component" value="Unassembled WGS sequence"/>
</dbReference>
<proteinExistence type="predicted"/>
<comment type="caution">
    <text evidence="1">The sequence shown here is derived from an EMBL/GenBank/DDBJ whole genome shotgun (WGS) entry which is preliminary data.</text>
</comment>
<dbReference type="EMBL" id="CAJQZC010000002">
    <property type="protein sequence ID" value="CAG4891145.1"/>
    <property type="molecule type" value="Genomic_DNA"/>
</dbReference>
<protein>
    <submittedName>
        <fullName evidence="1">Uncharacterized protein</fullName>
    </submittedName>
</protein>
<dbReference type="AlphaFoldDB" id="A0A9N8RUY0"/>
<sequence>MTRDFKGNKKAPWLPMALLLAAGYCEPGDRLIARKSANQNDGTTDPLNSVLMN</sequence>